<evidence type="ECO:0000256" key="1">
    <source>
        <dbReference type="ARBA" id="ARBA00001964"/>
    </source>
</evidence>
<gene>
    <name evidence="5" type="ORF">ACFP3R_12125</name>
</gene>
<evidence type="ECO:0000313" key="5">
    <source>
        <dbReference type="EMBL" id="MFC6090021.1"/>
    </source>
</evidence>
<keyword evidence="3" id="KW-0786">Thiamine pyrophosphate</keyword>
<feature type="domain" description="Transketolase-like pyrimidine-binding" evidence="4">
    <location>
        <begin position="1"/>
        <end position="163"/>
    </location>
</feature>
<organism evidence="5 6">
    <name type="scientific">Saccharothrix lopnurensis</name>
    <dbReference type="NCBI Taxonomy" id="1670621"/>
    <lineage>
        <taxon>Bacteria</taxon>
        <taxon>Bacillati</taxon>
        <taxon>Actinomycetota</taxon>
        <taxon>Actinomycetes</taxon>
        <taxon>Pseudonocardiales</taxon>
        <taxon>Pseudonocardiaceae</taxon>
        <taxon>Saccharothrix</taxon>
    </lineage>
</organism>
<evidence type="ECO:0000256" key="2">
    <source>
        <dbReference type="ARBA" id="ARBA00022679"/>
    </source>
</evidence>
<dbReference type="InterPro" id="IPR005475">
    <property type="entry name" value="Transketolase-like_Pyr-bd"/>
</dbReference>
<dbReference type="Gene3D" id="3.40.50.920">
    <property type="match status" value="1"/>
</dbReference>
<protein>
    <submittedName>
        <fullName evidence="5">Transketolase family protein</fullName>
    </submittedName>
</protein>
<keyword evidence="6" id="KW-1185">Reference proteome</keyword>
<dbReference type="SMART" id="SM00861">
    <property type="entry name" value="Transket_pyr"/>
    <property type="match status" value="1"/>
</dbReference>
<name>A0ABW1P3F0_9PSEU</name>
<sequence>MRAAFVETLTELAERDPRVVLLTGDLGFNMLEPFAERFPDRFYNVGVAEQNMVGLATGLAESGMIPFAYSIATFATMRPYEFIRNGPVLHQLPVRIVGVGGGFEYGNNGATHYGLEDVGILRMQRGLTVVVPTDAAHARTAFEQTYALPRPIYYRLSKGGAAIPGQDTDFELGRLTRLRAGGDVALVALGASVTDALAAADLLAAEGVEASVAVVESFNPSPHDDLADFLADVPLAVTVEPHFVDGGVGTLVAEVIAERGLSTRLRRCGVEDLPRGITGSQAFLQEHFGISATAVAGAATSMVASARR</sequence>
<dbReference type="InterPro" id="IPR009014">
    <property type="entry name" value="Transketo_C/PFOR_II"/>
</dbReference>
<reference evidence="6" key="1">
    <citation type="journal article" date="2019" name="Int. J. Syst. Evol. Microbiol.">
        <title>The Global Catalogue of Microorganisms (GCM) 10K type strain sequencing project: providing services to taxonomists for standard genome sequencing and annotation.</title>
        <authorList>
            <consortium name="The Broad Institute Genomics Platform"/>
            <consortium name="The Broad Institute Genome Sequencing Center for Infectious Disease"/>
            <person name="Wu L."/>
            <person name="Ma J."/>
        </authorList>
    </citation>
    <scope>NUCLEOTIDE SEQUENCE [LARGE SCALE GENOMIC DNA]</scope>
    <source>
        <strain evidence="6">CGMCC 4.7246</strain>
    </source>
</reference>
<dbReference type="InterPro" id="IPR020826">
    <property type="entry name" value="Transketolase_BS"/>
</dbReference>
<dbReference type="InterPro" id="IPR029061">
    <property type="entry name" value="THDP-binding"/>
</dbReference>
<dbReference type="CDD" id="cd07033">
    <property type="entry name" value="TPP_PYR_DXS_TK_like"/>
    <property type="match status" value="1"/>
</dbReference>
<proteinExistence type="predicted"/>
<dbReference type="RefSeq" id="WP_380635598.1">
    <property type="nucleotide sequence ID" value="NZ_JBHSQO010000010.1"/>
</dbReference>
<dbReference type="EMBL" id="JBHSQO010000010">
    <property type="protein sequence ID" value="MFC6090021.1"/>
    <property type="molecule type" value="Genomic_DNA"/>
</dbReference>
<comment type="cofactor">
    <cofactor evidence="1">
        <name>thiamine diphosphate</name>
        <dbReference type="ChEBI" id="CHEBI:58937"/>
    </cofactor>
</comment>
<dbReference type="InterPro" id="IPR033248">
    <property type="entry name" value="Transketolase_C"/>
</dbReference>
<dbReference type="InterPro" id="IPR051157">
    <property type="entry name" value="PDH/Transketolase"/>
</dbReference>
<dbReference type="SUPFAM" id="SSF52922">
    <property type="entry name" value="TK C-terminal domain-like"/>
    <property type="match status" value="1"/>
</dbReference>
<dbReference type="SUPFAM" id="SSF52518">
    <property type="entry name" value="Thiamin diphosphate-binding fold (THDP-binding)"/>
    <property type="match status" value="1"/>
</dbReference>
<comment type="caution">
    <text evidence="5">The sequence shown here is derived from an EMBL/GenBank/DDBJ whole genome shotgun (WGS) entry which is preliminary data.</text>
</comment>
<evidence type="ECO:0000256" key="3">
    <source>
        <dbReference type="ARBA" id="ARBA00023052"/>
    </source>
</evidence>
<keyword evidence="2" id="KW-0808">Transferase</keyword>
<dbReference type="Pfam" id="PF02780">
    <property type="entry name" value="Transketolase_C"/>
    <property type="match status" value="1"/>
</dbReference>
<accession>A0ABW1P3F0</accession>
<evidence type="ECO:0000259" key="4">
    <source>
        <dbReference type="SMART" id="SM00861"/>
    </source>
</evidence>
<dbReference type="Proteomes" id="UP001596220">
    <property type="component" value="Unassembled WGS sequence"/>
</dbReference>
<dbReference type="PANTHER" id="PTHR43825:SF5">
    <property type="entry name" value="HYPOTHETICAL TRANSKETOLASE FAMILY PROTEIN"/>
    <property type="match status" value="1"/>
</dbReference>
<dbReference type="Pfam" id="PF02779">
    <property type="entry name" value="Transket_pyr"/>
    <property type="match status" value="1"/>
</dbReference>
<dbReference type="PANTHER" id="PTHR43825">
    <property type="entry name" value="PYRUVATE DEHYDROGENASE E1 COMPONENT"/>
    <property type="match status" value="1"/>
</dbReference>
<dbReference type="Gene3D" id="3.40.50.970">
    <property type="match status" value="1"/>
</dbReference>
<evidence type="ECO:0000313" key="6">
    <source>
        <dbReference type="Proteomes" id="UP001596220"/>
    </source>
</evidence>
<dbReference type="PROSITE" id="PS00802">
    <property type="entry name" value="TRANSKETOLASE_2"/>
    <property type="match status" value="1"/>
</dbReference>